<dbReference type="AlphaFoldDB" id="A0A6N6MKP2"/>
<dbReference type="GO" id="GO:0030288">
    <property type="term" value="C:outer membrane-bounded periplasmic space"/>
    <property type="evidence" value="ECO:0007669"/>
    <property type="project" value="InterPro"/>
</dbReference>
<dbReference type="PANTHER" id="PTHR33376:SF4">
    <property type="entry name" value="SIALIC ACID-BINDING PERIPLASMIC PROTEIN SIAP"/>
    <property type="match status" value="1"/>
</dbReference>
<evidence type="ECO:0000256" key="1">
    <source>
        <dbReference type="ARBA" id="ARBA00004196"/>
    </source>
</evidence>
<evidence type="ECO:0000256" key="4">
    <source>
        <dbReference type="ARBA" id="ARBA00022729"/>
    </source>
</evidence>
<protein>
    <submittedName>
        <fullName evidence="5">TRAP transporter substrate-binding protein</fullName>
    </submittedName>
</protein>
<keyword evidence="6" id="KW-1185">Reference proteome</keyword>
<dbReference type="Gene3D" id="3.40.190.170">
    <property type="entry name" value="Bacterial extracellular solute-binding protein, family 7"/>
    <property type="match status" value="1"/>
</dbReference>
<comment type="subcellular location">
    <subcellularLocation>
        <location evidence="1">Cell envelope</location>
    </subcellularLocation>
</comment>
<sequence length="331" mass="34987">MDRRTFLLGSIAALSALGLGPGRARAAVRTKVFRLATSNAVESQTGAGAAAFASQVAALSGGRLRIEVYPASEAGGELPITQDTAKGALELCLVSAAGYANLVPRLGVFDIPFLFRDVAHARTVLDGSIGQKALSEMKAANIVGLSWGENGLRHLTTATVPVRQPKDLAGLKIRVPQSEVMLSGFRAMGADAQPLPFPDLYGALSAGTFQAQENPLSNIATSRFDRVQKYLSLTGHVYSANMLLIGRIAYESLSDDERALLHTAARAVTQASREVGDRAEAETVAELRQRGMTVVTDVDRQAFAAAMSPAQAGYEAQFGKAMLTAIRTAVR</sequence>
<dbReference type="NCBIfam" id="NF037995">
    <property type="entry name" value="TRAP_S1"/>
    <property type="match status" value="1"/>
</dbReference>
<gene>
    <name evidence="5" type="ORF">F6X51_23465</name>
</gene>
<dbReference type="PANTHER" id="PTHR33376">
    <property type="match status" value="1"/>
</dbReference>
<dbReference type="GO" id="GO:0055085">
    <property type="term" value="P:transmembrane transport"/>
    <property type="evidence" value="ECO:0007669"/>
    <property type="project" value="InterPro"/>
</dbReference>
<accession>A0A6N6MKP2</accession>
<keyword evidence="4" id="KW-0732">Signal</keyword>
<dbReference type="InterPro" id="IPR006311">
    <property type="entry name" value="TAT_signal"/>
</dbReference>
<dbReference type="PIRSF" id="PIRSF006470">
    <property type="entry name" value="DctB"/>
    <property type="match status" value="1"/>
</dbReference>
<keyword evidence="3" id="KW-0813">Transport</keyword>
<comment type="similarity">
    <text evidence="2">Belongs to the bacterial solute-binding protein 7 family.</text>
</comment>
<dbReference type="Pfam" id="PF03480">
    <property type="entry name" value="DctP"/>
    <property type="match status" value="1"/>
</dbReference>
<reference evidence="5 6" key="1">
    <citation type="submission" date="2019-09" db="EMBL/GenBank/DDBJ databases">
        <title>YIM 132548 draft genome.</title>
        <authorList>
            <person name="Jiang L."/>
        </authorList>
    </citation>
    <scope>NUCLEOTIDE SEQUENCE [LARGE SCALE GENOMIC DNA]</scope>
    <source>
        <strain evidence="5 6">YIM 132548</strain>
    </source>
</reference>
<dbReference type="Proteomes" id="UP000441523">
    <property type="component" value="Unassembled WGS sequence"/>
</dbReference>
<evidence type="ECO:0000256" key="3">
    <source>
        <dbReference type="ARBA" id="ARBA00022448"/>
    </source>
</evidence>
<dbReference type="InterPro" id="IPR004682">
    <property type="entry name" value="TRAP_DctP"/>
</dbReference>
<dbReference type="CDD" id="cd13603">
    <property type="entry name" value="PBP2_TRAP_Siap_TeaA_like"/>
    <property type="match status" value="1"/>
</dbReference>
<dbReference type="NCBIfam" id="TIGR00787">
    <property type="entry name" value="dctP"/>
    <property type="match status" value="1"/>
</dbReference>
<dbReference type="PROSITE" id="PS51318">
    <property type="entry name" value="TAT"/>
    <property type="match status" value="1"/>
</dbReference>
<evidence type="ECO:0000313" key="5">
    <source>
        <dbReference type="EMBL" id="KAB1070232.1"/>
    </source>
</evidence>
<proteinExistence type="inferred from homology"/>
<dbReference type="InterPro" id="IPR018389">
    <property type="entry name" value="DctP_fam"/>
</dbReference>
<dbReference type="EMBL" id="VZZJ01000030">
    <property type="protein sequence ID" value="KAB1070232.1"/>
    <property type="molecule type" value="Genomic_DNA"/>
</dbReference>
<comment type="caution">
    <text evidence="5">The sequence shown here is derived from an EMBL/GenBank/DDBJ whole genome shotgun (WGS) entry which is preliminary data.</text>
</comment>
<dbReference type="InterPro" id="IPR038404">
    <property type="entry name" value="TRAP_DctP_sf"/>
</dbReference>
<evidence type="ECO:0000256" key="2">
    <source>
        <dbReference type="ARBA" id="ARBA00009023"/>
    </source>
</evidence>
<name>A0A6N6MKP2_9HYPH</name>
<evidence type="ECO:0000313" key="6">
    <source>
        <dbReference type="Proteomes" id="UP000441523"/>
    </source>
</evidence>
<organism evidence="5 6">
    <name type="scientific">Methylobacterium planeticum</name>
    <dbReference type="NCBI Taxonomy" id="2615211"/>
    <lineage>
        <taxon>Bacteria</taxon>
        <taxon>Pseudomonadati</taxon>
        <taxon>Pseudomonadota</taxon>
        <taxon>Alphaproteobacteria</taxon>
        <taxon>Hyphomicrobiales</taxon>
        <taxon>Methylobacteriaceae</taxon>
        <taxon>Methylobacterium</taxon>
    </lineage>
</organism>